<comment type="caution">
    <text evidence="1">The sequence shown here is derived from an EMBL/GenBank/DDBJ whole genome shotgun (WGS) entry which is preliminary data.</text>
</comment>
<protein>
    <submittedName>
        <fullName evidence="1">Uncharacterized protein</fullName>
    </submittedName>
</protein>
<evidence type="ECO:0000313" key="1">
    <source>
        <dbReference type="EMBL" id="THU61145.1"/>
    </source>
</evidence>
<accession>A0A4S8JHC7</accession>
<dbReference type="AlphaFoldDB" id="A0A4S8JHC7"/>
<dbReference type="Proteomes" id="UP000317650">
    <property type="component" value="Chromosome 7"/>
</dbReference>
<organism evidence="1 2">
    <name type="scientific">Musa balbisiana</name>
    <name type="common">Banana</name>
    <dbReference type="NCBI Taxonomy" id="52838"/>
    <lineage>
        <taxon>Eukaryota</taxon>
        <taxon>Viridiplantae</taxon>
        <taxon>Streptophyta</taxon>
        <taxon>Embryophyta</taxon>
        <taxon>Tracheophyta</taxon>
        <taxon>Spermatophyta</taxon>
        <taxon>Magnoliopsida</taxon>
        <taxon>Liliopsida</taxon>
        <taxon>Zingiberales</taxon>
        <taxon>Musaceae</taxon>
        <taxon>Musa</taxon>
    </lineage>
</organism>
<name>A0A4S8JHC7_MUSBA</name>
<sequence length="180" mass="20473">MRKQHTIGPQREYSNPCSASSCMKKKGRKEYVASASYSGKRLLLVFLDEFIVSSDFLNGLDDIIGVHMKNFFTLLHGVMKTPSKKQEKLIDGNPLRRVRGEEKEKKKAVEKLENRNINGLIEDDQLITVHFMAGLCLMGQLVQIKPHYLIERVQESGLSHNFRRASPLSILDESKLVSSK</sequence>
<keyword evidence="2" id="KW-1185">Reference proteome</keyword>
<reference evidence="1 2" key="1">
    <citation type="journal article" date="2019" name="Nat. Plants">
        <title>Genome sequencing of Musa balbisiana reveals subgenome evolution and function divergence in polyploid bananas.</title>
        <authorList>
            <person name="Yao X."/>
        </authorList>
    </citation>
    <scope>NUCLEOTIDE SEQUENCE [LARGE SCALE GENOMIC DNA]</scope>
    <source>
        <strain evidence="2">cv. DH-PKW</strain>
        <tissue evidence="1">Leaves</tissue>
    </source>
</reference>
<dbReference type="EMBL" id="PYDT01000005">
    <property type="protein sequence ID" value="THU61145.1"/>
    <property type="molecule type" value="Genomic_DNA"/>
</dbReference>
<proteinExistence type="predicted"/>
<gene>
    <name evidence="1" type="ORF">C4D60_Mb07t20190</name>
</gene>
<evidence type="ECO:0000313" key="2">
    <source>
        <dbReference type="Proteomes" id="UP000317650"/>
    </source>
</evidence>